<dbReference type="GO" id="GO:0006508">
    <property type="term" value="P:proteolysis"/>
    <property type="evidence" value="ECO:0007669"/>
    <property type="project" value="UniProtKB-KW"/>
</dbReference>
<evidence type="ECO:0000256" key="8">
    <source>
        <dbReference type="PIRSR" id="PIRSR634016-1"/>
    </source>
</evidence>
<dbReference type="InterPro" id="IPR042097">
    <property type="entry name" value="Aminopeptidase_N-like_N_sf"/>
</dbReference>
<evidence type="ECO:0000256" key="10">
    <source>
        <dbReference type="PIRSR" id="PIRSR634016-4"/>
    </source>
</evidence>
<dbReference type="AlphaFoldDB" id="A0A1Y2HVN4"/>
<evidence type="ECO:0000256" key="7">
    <source>
        <dbReference type="ARBA" id="ARBA00023049"/>
    </source>
</evidence>
<name>A0A1Y2HVN4_9FUNG</name>
<keyword evidence="5 11" id="KW-0378">Hydrolase</keyword>
<dbReference type="FunFam" id="2.60.40.1730:FF:000002">
    <property type="entry name" value="Aminopeptidase"/>
    <property type="match status" value="1"/>
</dbReference>
<keyword evidence="4 9" id="KW-0479">Metal-binding</keyword>
<evidence type="ECO:0000313" key="15">
    <source>
        <dbReference type="EMBL" id="ORZ38579.1"/>
    </source>
</evidence>
<dbReference type="FunFam" id="1.10.390.10:FF:000001">
    <property type="entry name" value="Aminopeptidase"/>
    <property type="match status" value="1"/>
</dbReference>
<dbReference type="InterPro" id="IPR001930">
    <property type="entry name" value="Peptidase_M1"/>
</dbReference>
<feature type="binding site" evidence="9">
    <location>
        <position position="356"/>
    </location>
    <ligand>
        <name>Zn(2+)</name>
        <dbReference type="ChEBI" id="CHEBI:29105"/>
        <note>catalytic</note>
    </ligand>
</feature>
<dbReference type="Pfam" id="PF11838">
    <property type="entry name" value="ERAP1_C"/>
    <property type="match status" value="1"/>
</dbReference>
<dbReference type="InterPro" id="IPR024571">
    <property type="entry name" value="ERAP1-like_C_dom"/>
</dbReference>
<feature type="active site" description="Proton acceptor" evidence="8">
    <location>
        <position position="353"/>
    </location>
</feature>
<keyword evidence="16" id="KW-1185">Reference proteome</keyword>
<organism evidence="15 16">
    <name type="scientific">Catenaria anguillulae PL171</name>
    <dbReference type="NCBI Taxonomy" id="765915"/>
    <lineage>
        <taxon>Eukaryota</taxon>
        <taxon>Fungi</taxon>
        <taxon>Fungi incertae sedis</taxon>
        <taxon>Blastocladiomycota</taxon>
        <taxon>Blastocladiomycetes</taxon>
        <taxon>Blastocladiales</taxon>
        <taxon>Catenariaceae</taxon>
        <taxon>Catenaria</taxon>
    </lineage>
</organism>
<feature type="domain" description="ERAP1-like C-terminal" evidence="13">
    <location>
        <begin position="588"/>
        <end position="911"/>
    </location>
</feature>
<dbReference type="Gene3D" id="2.60.40.1910">
    <property type="match status" value="1"/>
</dbReference>
<dbReference type="EMBL" id="MCFL01000008">
    <property type="protein sequence ID" value="ORZ38579.1"/>
    <property type="molecule type" value="Genomic_DNA"/>
</dbReference>
<evidence type="ECO:0000256" key="11">
    <source>
        <dbReference type="RuleBase" id="RU364040"/>
    </source>
</evidence>
<evidence type="ECO:0000256" key="9">
    <source>
        <dbReference type="PIRSR" id="PIRSR634016-3"/>
    </source>
</evidence>
<dbReference type="GO" id="GO:0070006">
    <property type="term" value="F:metalloaminopeptidase activity"/>
    <property type="evidence" value="ECO:0007669"/>
    <property type="project" value="TreeGrafter"/>
</dbReference>
<dbReference type="Proteomes" id="UP000193411">
    <property type="component" value="Unassembled WGS sequence"/>
</dbReference>
<dbReference type="CDD" id="cd09601">
    <property type="entry name" value="M1_APN-Q_like"/>
    <property type="match status" value="1"/>
</dbReference>
<feature type="site" description="Transition state stabilizer" evidence="10">
    <location>
        <position position="438"/>
    </location>
</feature>
<dbReference type="PANTHER" id="PTHR11533">
    <property type="entry name" value="PROTEASE M1 ZINC METALLOPROTEASE"/>
    <property type="match status" value="1"/>
</dbReference>
<dbReference type="InterPro" id="IPR045357">
    <property type="entry name" value="Aminopeptidase_N-like_N"/>
</dbReference>
<dbReference type="PRINTS" id="PR00756">
    <property type="entry name" value="ALADIPTASE"/>
</dbReference>
<evidence type="ECO:0000259" key="12">
    <source>
        <dbReference type="Pfam" id="PF01433"/>
    </source>
</evidence>
<feature type="binding site" evidence="9">
    <location>
        <position position="352"/>
    </location>
    <ligand>
        <name>Zn(2+)</name>
        <dbReference type="ChEBI" id="CHEBI:29105"/>
        <note>catalytic</note>
    </ligand>
</feature>
<comment type="caution">
    <text evidence="15">The sequence shown here is derived from an EMBL/GenBank/DDBJ whole genome shotgun (WGS) entry which is preliminary data.</text>
</comment>
<comment type="similarity">
    <text evidence="1 11">Belongs to the peptidase M1 family.</text>
</comment>
<dbReference type="EC" id="3.4.11.-" evidence="11"/>
<dbReference type="Pfam" id="PF17900">
    <property type="entry name" value="Peptidase_M1_N"/>
    <property type="match status" value="1"/>
</dbReference>
<evidence type="ECO:0000256" key="4">
    <source>
        <dbReference type="ARBA" id="ARBA00022723"/>
    </source>
</evidence>
<sequence length="962" mass="106622">MLSSQQSDLQLMPAAPERPRVELPANVIPRHYDLTLRPDLATFISQGQVIITLDVAANSTSITLNALDIQVNAAKLVAGDGAAPVDAEGDPVYNLVEQTVTLCFPAHSLCVGSRGVKLILDFTGEINSGMMGFYRCKYSEGDGKDDACAKYAAATQFEATFARAALPCFDEPKYKTTFDVTIVVDKHLTALSNGDVVSRDPDPADAGKKVVKFERTPAMSTYLLAWAIGEFEYIEAYTRPTPALPDPVRCRVYTTKGLVHRGQFALALATNLLELFSDMFAIPYPLRKCDQVCVHEFACFAMENWGVVMYRDIALLLDTAAEGPSGRGNSAAAGTELASEQAKMMVATTVAHEFSHQWFGNLVTFTEFDDLWLNEGFATWVGTYGTALMYPQWDVWTQFVSDDFSFALRIDGYRSSHPVQVRVVDPKEIEEIFDDVSYSKGSSVIRMLAEWLGPDTFLTGIRAYLRQYAYQNTTTEDLYRILSETSGQDVSSVMGVWTRKVGYPVLTLSESGRLTQRRFLHTGRTDEDEDDDSTIWPLPLNIALVLTASDSTDQMPRPSTTVLSRELMVDKHLDLRILETSSMSPPLFVINSDRIGLYRVAYPPAHLRSLAHAAAQGRLSVRDRLGLVDDAFNLARAGDIQITEYLTLLAIMIPNERDLVVVKEAARGIGALSQVVRTAVETRADMDVMRAFRAHLFGSHVDRLGFDPVPGEDALVRLLRPLVVEQVGLAGGQHVIREAQRRFELLLEGGGGEDGKAIIAPDMYKVVFSLVVANGGEQAWQHVFDLYQSSSLADIKFGALYALGQATDETLVLRTLALAIDTDVVRQQDIDHVFTSVSENPTHRSLLWSFLKSNWPLIFTRYDAQAGILAQCISNATIFATTDRDLADIKAFFEYKDTSSFVRTLNEVCERALAMTLWVKRQGKDAVSWLRQWNVAVENKSQELYSVLEGDHHPSIQAPLSA</sequence>
<evidence type="ECO:0000259" key="13">
    <source>
        <dbReference type="Pfam" id="PF11838"/>
    </source>
</evidence>
<dbReference type="OrthoDB" id="10031169at2759"/>
<dbReference type="SUPFAM" id="SSF63737">
    <property type="entry name" value="Leukotriene A4 hydrolase N-terminal domain"/>
    <property type="match status" value="1"/>
</dbReference>
<dbReference type="PANTHER" id="PTHR11533:SF174">
    <property type="entry name" value="PUROMYCIN-SENSITIVE AMINOPEPTIDASE-RELATED"/>
    <property type="match status" value="1"/>
</dbReference>
<evidence type="ECO:0000313" key="16">
    <source>
        <dbReference type="Proteomes" id="UP000193411"/>
    </source>
</evidence>
<dbReference type="InterPro" id="IPR034016">
    <property type="entry name" value="M1_APN-typ"/>
</dbReference>
<accession>A0A1Y2HVN4</accession>
<evidence type="ECO:0000259" key="14">
    <source>
        <dbReference type="Pfam" id="PF17900"/>
    </source>
</evidence>
<dbReference type="STRING" id="765915.A0A1Y2HVN4"/>
<comment type="cofactor">
    <cofactor evidence="9 11">
        <name>Zn(2+)</name>
        <dbReference type="ChEBI" id="CHEBI:29105"/>
    </cofactor>
    <text evidence="9 11">Binds 1 zinc ion per subunit.</text>
</comment>
<dbReference type="GO" id="GO:0016020">
    <property type="term" value="C:membrane"/>
    <property type="evidence" value="ECO:0007669"/>
    <property type="project" value="TreeGrafter"/>
</dbReference>
<dbReference type="GO" id="GO:0008270">
    <property type="term" value="F:zinc ion binding"/>
    <property type="evidence" value="ECO:0007669"/>
    <property type="project" value="UniProtKB-UniRule"/>
</dbReference>
<dbReference type="Gene3D" id="1.10.390.10">
    <property type="entry name" value="Neutral Protease Domain 2"/>
    <property type="match status" value="1"/>
</dbReference>
<keyword evidence="2 11" id="KW-0031">Aminopeptidase</keyword>
<dbReference type="Pfam" id="PF01433">
    <property type="entry name" value="Peptidase_M1"/>
    <property type="match status" value="1"/>
</dbReference>
<dbReference type="GO" id="GO:0005615">
    <property type="term" value="C:extracellular space"/>
    <property type="evidence" value="ECO:0007669"/>
    <property type="project" value="TreeGrafter"/>
</dbReference>
<dbReference type="SUPFAM" id="SSF55486">
    <property type="entry name" value="Metalloproteases ('zincins'), catalytic domain"/>
    <property type="match status" value="1"/>
</dbReference>
<dbReference type="Gene3D" id="2.60.40.1730">
    <property type="entry name" value="tricorn interacting facor f3 domain"/>
    <property type="match status" value="1"/>
</dbReference>
<dbReference type="InterPro" id="IPR014782">
    <property type="entry name" value="Peptidase_M1_dom"/>
</dbReference>
<feature type="domain" description="Aminopeptidase N-like N-terminal" evidence="14">
    <location>
        <begin position="29"/>
        <end position="223"/>
    </location>
</feature>
<protein>
    <recommendedName>
        <fullName evidence="11">Aminopeptidase</fullName>
        <ecNumber evidence="11">3.4.11.-</ecNumber>
    </recommendedName>
</protein>
<evidence type="ECO:0000256" key="6">
    <source>
        <dbReference type="ARBA" id="ARBA00022833"/>
    </source>
</evidence>
<evidence type="ECO:0000256" key="2">
    <source>
        <dbReference type="ARBA" id="ARBA00022438"/>
    </source>
</evidence>
<proteinExistence type="inferred from homology"/>
<keyword evidence="6 9" id="KW-0862">Zinc</keyword>
<dbReference type="GO" id="GO:0042277">
    <property type="term" value="F:peptide binding"/>
    <property type="evidence" value="ECO:0007669"/>
    <property type="project" value="TreeGrafter"/>
</dbReference>
<evidence type="ECO:0000256" key="3">
    <source>
        <dbReference type="ARBA" id="ARBA00022670"/>
    </source>
</evidence>
<dbReference type="GO" id="GO:0043171">
    <property type="term" value="P:peptide catabolic process"/>
    <property type="evidence" value="ECO:0007669"/>
    <property type="project" value="TreeGrafter"/>
</dbReference>
<feature type="binding site" evidence="9">
    <location>
        <position position="375"/>
    </location>
    <ligand>
        <name>Zn(2+)</name>
        <dbReference type="ChEBI" id="CHEBI:29105"/>
        <note>catalytic</note>
    </ligand>
</feature>
<dbReference type="InterPro" id="IPR027268">
    <property type="entry name" value="Peptidase_M4/M1_CTD_sf"/>
</dbReference>
<dbReference type="InterPro" id="IPR050344">
    <property type="entry name" value="Peptidase_M1_aminopeptidases"/>
</dbReference>
<keyword evidence="7 11" id="KW-0482">Metalloprotease</keyword>
<dbReference type="Gene3D" id="1.25.50.20">
    <property type="match status" value="1"/>
</dbReference>
<gene>
    <name evidence="15" type="ORF">BCR44DRAFT_31558</name>
</gene>
<dbReference type="GO" id="GO:0005737">
    <property type="term" value="C:cytoplasm"/>
    <property type="evidence" value="ECO:0007669"/>
    <property type="project" value="TreeGrafter"/>
</dbReference>
<keyword evidence="3 11" id="KW-0645">Protease</keyword>
<feature type="domain" description="Peptidase M1 membrane alanine aminopeptidase" evidence="12">
    <location>
        <begin position="264"/>
        <end position="497"/>
    </location>
</feature>
<evidence type="ECO:0000256" key="5">
    <source>
        <dbReference type="ARBA" id="ARBA00022801"/>
    </source>
</evidence>
<reference evidence="15 16" key="1">
    <citation type="submission" date="2016-07" db="EMBL/GenBank/DDBJ databases">
        <title>Pervasive Adenine N6-methylation of Active Genes in Fungi.</title>
        <authorList>
            <consortium name="DOE Joint Genome Institute"/>
            <person name="Mondo S.J."/>
            <person name="Dannebaum R.O."/>
            <person name="Kuo R.C."/>
            <person name="Labutti K."/>
            <person name="Haridas S."/>
            <person name="Kuo A."/>
            <person name="Salamov A."/>
            <person name="Ahrendt S.R."/>
            <person name="Lipzen A."/>
            <person name="Sullivan W."/>
            <person name="Andreopoulos W.B."/>
            <person name="Clum A."/>
            <person name="Lindquist E."/>
            <person name="Daum C."/>
            <person name="Ramamoorthy G.K."/>
            <person name="Gryganskyi A."/>
            <person name="Culley D."/>
            <person name="Magnuson J.K."/>
            <person name="James T.Y."/>
            <person name="O'Malley M.A."/>
            <person name="Stajich J.E."/>
            <person name="Spatafora J.W."/>
            <person name="Visel A."/>
            <person name="Grigoriev I.V."/>
        </authorList>
    </citation>
    <scope>NUCLEOTIDE SEQUENCE [LARGE SCALE GENOMIC DNA]</scope>
    <source>
        <strain evidence="15 16">PL171</strain>
    </source>
</reference>
<evidence type="ECO:0000256" key="1">
    <source>
        <dbReference type="ARBA" id="ARBA00010136"/>
    </source>
</evidence>